<dbReference type="InterPro" id="IPR038726">
    <property type="entry name" value="PDDEXK_AddAB-type"/>
</dbReference>
<dbReference type="Proteomes" id="UP000070058">
    <property type="component" value="Unassembled WGS sequence"/>
</dbReference>
<evidence type="ECO:0000313" key="3">
    <source>
        <dbReference type="EMBL" id="KXU34684.1"/>
    </source>
</evidence>
<accession>A0A139SJK7</accession>
<dbReference type="AlphaFoldDB" id="A0A139SJK7"/>
<dbReference type="RefSeq" id="WP_068631074.1">
    <property type="nucleotide sequence ID" value="NZ_LSZQ01000059.1"/>
</dbReference>
<feature type="domain" description="PD-(D/E)XK endonuclease-like" evidence="2">
    <location>
        <begin position="753"/>
        <end position="911"/>
    </location>
</feature>
<feature type="region of interest" description="Disordered" evidence="1">
    <location>
        <begin position="344"/>
        <end position="365"/>
    </location>
</feature>
<gene>
    <name evidence="3" type="ORF">AXK11_08120</name>
</gene>
<evidence type="ECO:0000313" key="4">
    <source>
        <dbReference type="Proteomes" id="UP000070058"/>
    </source>
</evidence>
<dbReference type="OrthoDB" id="198745at2"/>
<dbReference type="SUPFAM" id="SSF52540">
    <property type="entry name" value="P-loop containing nucleoside triphosphate hydrolases"/>
    <property type="match status" value="1"/>
</dbReference>
<dbReference type="STRING" id="1548207.AXK11_08120"/>
<reference evidence="4" key="1">
    <citation type="submission" date="2016-02" db="EMBL/GenBank/DDBJ databases">
        <authorList>
            <person name="Sanders J.G."/>
            <person name="Lin J.Y."/>
            <person name="Wertz J.T."/>
            <person name="Russell J.A."/>
            <person name="Moreau C.S."/>
            <person name="Powell S."/>
        </authorList>
    </citation>
    <scope>NUCLEOTIDE SEQUENCE [LARGE SCALE GENOMIC DNA]</scope>
    <source>
        <strain evidence="4">CAG34</strain>
    </source>
</reference>
<keyword evidence="4" id="KW-1185">Reference proteome</keyword>
<comment type="caution">
    <text evidence="3">The sequence shown here is derived from an EMBL/GenBank/DDBJ whole genome shotgun (WGS) entry which is preliminary data.</text>
</comment>
<protein>
    <recommendedName>
        <fullName evidence="2">PD-(D/E)XK endonuclease-like domain-containing protein</fullName>
    </recommendedName>
</protein>
<evidence type="ECO:0000256" key="1">
    <source>
        <dbReference type="SAM" id="MobiDB-lite"/>
    </source>
</evidence>
<dbReference type="EMBL" id="LSZQ01000059">
    <property type="protein sequence ID" value="KXU34684.1"/>
    <property type="molecule type" value="Genomic_DNA"/>
</dbReference>
<evidence type="ECO:0000259" key="2">
    <source>
        <dbReference type="Pfam" id="PF12705"/>
    </source>
</evidence>
<dbReference type="InterPro" id="IPR011604">
    <property type="entry name" value="PDDEXK-like_dom_sf"/>
</dbReference>
<proteinExistence type="predicted"/>
<dbReference type="Gene3D" id="3.90.320.10">
    <property type="match status" value="1"/>
</dbReference>
<organism evidence="3 4">
    <name type="scientific">Cephaloticoccus primus</name>
    <dbReference type="NCBI Taxonomy" id="1548207"/>
    <lineage>
        <taxon>Bacteria</taxon>
        <taxon>Pseudomonadati</taxon>
        <taxon>Verrucomicrobiota</taxon>
        <taxon>Opitutia</taxon>
        <taxon>Opitutales</taxon>
        <taxon>Opitutaceae</taxon>
        <taxon>Cephaloticoccus</taxon>
    </lineage>
</organism>
<name>A0A139SJK7_9BACT</name>
<sequence length="1095" mass="117891">MPDQKALRLRFFTWEKPLLGQAVDYLAGDWAEVAGGSGGRGGRSVPPLDLSAQLIIVPTRQAGRRLREALASHAASLGQALFPPLVLTPEALLQEAAGELGAGGAVAEASAGGLPQPFGEAPSGAPSVRRASGAQELLAWVAVLLAADLAEFRALFPVDPPQRNFGWARGLAVQFAQLQSTLRESDLGLAEVAARLGEEEPEWERWQQLAELERRQLARLTRHGGLWSPLAAQRALLARAAPPEGVSRVLVLALADPRPVAVELLERYAKRVEVELLIYAPESEAAGFDAWGRPVPDYWARRELRFEDFESRVNVCTDPHAQAGQLAQLCAAYQAQPRAVEVSQTGVPGGTAAAPDSVGSETSDLRGERMLSAGDFALGVVDPEIFSPLENALHECGVQSFNPEGQSRRGDRLHQLLSALAALAQEESFRNLAAFVRQPDVLLALCGEDGEESAGAEARFLAALDRLHEQHLPADLGAALEWWSRGPVAASAEAACAAGGEALRRVASWCEVLRREAFPANVQRVLGEVFKGRSFDLARPGEAALKEAAEAWRGVLTEVGEAMALHADLRRSEALELALELYAKQRVFAEKPAEAVELQGWLELIWEEAPHLAVAGLNEGLVPSSVTADPFLPEGLRARVGLKTNAQRFAVDAYYLQAIAARAFGRASGGSGADERAEGPGRLDVLLGRVSLRGDPLKPSRLLMRCADEALPGRVAYLFRELPAAGASLAWSRAWPLRLPDPLAVDLPPHLPVTGLRAWLECPLRFYLSRVLKWRGVDAAKAELDAMDFGTLCHTALEAMGREAALRDCTEPGPYREFLRAALDEAVRRQFGARLSLPLVVQVESARQRLEAAAEVQARLRSEGWRIKRVEWAFELEIGALRFAGKVDRLDEHEASGALRVIDYKTSDEAKGAAAVHLGALPKDAQPLSSGTGSSARVGDGLPGQGGGLAAALAGNEAAGEALPEWRVWRAEEGTRPRVWQDLQLPIYERVAAGEFAGREVRCGYFHLPKAVGDVGLTLWEDYTPELAASAWACAQGVSAAIARREFWPPRELKGREAERDDFAALFQRGAAASIGWAPVASSPTPTPAQQGGMP</sequence>
<dbReference type="InterPro" id="IPR027417">
    <property type="entry name" value="P-loop_NTPase"/>
</dbReference>
<dbReference type="Pfam" id="PF12705">
    <property type="entry name" value="PDDEXK_1"/>
    <property type="match status" value="1"/>
</dbReference>